<comment type="similarity">
    <text evidence="1">Belongs to the short-chain fatty acyl-CoA assimilation regulator (ScfR) family.</text>
</comment>
<dbReference type="InterPro" id="IPR010982">
    <property type="entry name" value="Lambda_DNA-bd_dom_sf"/>
</dbReference>
<reference evidence="5" key="1">
    <citation type="journal article" date="2019" name="Int. J. Syst. Evol. Microbiol.">
        <title>The Global Catalogue of Microorganisms (GCM) 10K type strain sequencing project: providing services to taxonomists for standard genome sequencing and annotation.</title>
        <authorList>
            <consortium name="The Broad Institute Genomics Platform"/>
            <consortium name="The Broad Institute Genome Sequencing Center for Infectious Disease"/>
            <person name="Wu L."/>
            <person name="Ma J."/>
        </authorList>
    </citation>
    <scope>NUCLEOTIDE SEQUENCE [LARGE SCALE GENOMIC DNA]</scope>
    <source>
        <strain evidence="5">JCM 14718</strain>
    </source>
</reference>
<dbReference type="PROSITE" id="PS50943">
    <property type="entry name" value="HTH_CROC1"/>
    <property type="match status" value="1"/>
</dbReference>
<protein>
    <submittedName>
        <fullName evidence="4">ImmA/IrrE family metallo-endopeptidase</fullName>
    </submittedName>
</protein>
<dbReference type="InterPro" id="IPR010359">
    <property type="entry name" value="IrrE_HExxH"/>
</dbReference>
<dbReference type="PANTHER" id="PTHR43236:SF1">
    <property type="entry name" value="BLL7220 PROTEIN"/>
    <property type="match status" value="1"/>
</dbReference>
<feature type="region of interest" description="Disordered" evidence="2">
    <location>
        <begin position="345"/>
        <end position="364"/>
    </location>
</feature>
<keyword evidence="5" id="KW-1185">Reference proteome</keyword>
<evidence type="ECO:0000313" key="5">
    <source>
        <dbReference type="Proteomes" id="UP001500618"/>
    </source>
</evidence>
<evidence type="ECO:0000259" key="3">
    <source>
        <dbReference type="PROSITE" id="PS50943"/>
    </source>
</evidence>
<dbReference type="EMBL" id="BAAANY010000001">
    <property type="protein sequence ID" value="GAA1658349.1"/>
    <property type="molecule type" value="Genomic_DNA"/>
</dbReference>
<dbReference type="Gene3D" id="1.10.260.40">
    <property type="entry name" value="lambda repressor-like DNA-binding domains"/>
    <property type="match status" value="1"/>
</dbReference>
<dbReference type="Proteomes" id="UP001500618">
    <property type="component" value="Unassembled WGS sequence"/>
</dbReference>
<name>A0ABP4RNA8_9ACTN</name>
<evidence type="ECO:0000256" key="1">
    <source>
        <dbReference type="ARBA" id="ARBA00007227"/>
    </source>
</evidence>
<feature type="domain" description="HTH cro/C1-type" evidence="3">
    <location>
        <begin position="7"/>
        <end position="61"/>
    </location>
</feature>
<dbReference type="PANTHER" id="PTHR43236">
    <property type="entry name" value="ANTITOXIN HIGA1"/>
    <property type="match status" value="1"/>
</dbReference>
<dbReference type="InterPro" id="IPR052345">
    <property type="entry name" value="Rad_response_metalloprotease"/>
</dbReference>
<gene>
    <name evidence="4" type="ORF">GCM10009765_04730</name>
</gene>
<dbReference type="InterPro" id="IPR001387">
    <property type="entry name" value="Cro/C1-type_HTH"/>
</dbReference>
<sequence length="364" mass="40063">MLTPSRLVIARKRRGLTLTRLAELAGLSTRSISLYENGHQTPSEETLLLLAEILGVSPAFLGAADLDEIPPDAVSFRALSKMTARERDRALSSGRIALLISDWIDARFELPAAQIPTLSGYHPESAAEVVRARWGLGERPIGNILHLLEAHGARIYSLTVENNDLDALSFYWHWQPYIFLSTTKSGERGRFDAAHELGHLVLHGEHEVPHRPSAEVEANRFAAAFLMPRASVLAHGLNDATVDRILTAKQTWKVAAMALTHRLHELDLLTEWGYRTACVQLSRLGYRRSEPEGIPRESSQLLAKVFRSVRDEGESPATIAAAIGITPDELQAHVFGLTLTAVSGDRQPGSRAGKGELRLLPPVR</sequence>
<dbReference type="SMART" id="SM00530">
    <property type="entry name" value="HTH_XRE"/>
    <property type="match status" value="1"/>
</dbReference>
<accession>A0ABP4RNA8</accession>
<dbReference type="Pfam" id="PF06114">
    <property type="entry name" value="Peptidase_M78"/>
    <property type="match status" value="1"/>
</dbReference>
<evidence type="ECO:0000313" key="4">
    <source>
        <dbReference type="EMBL" id="GAA1658349.1"/>
    </source>
</evidence>
<dbReference type="RefSeq" id="WP_344306634.1">
    <property type="nucleotide sequence ID" value="NZ_BAAANY010000001.1"/>
</dbReference>
<dbReference type="CDD" id="cd00093">
    <property type="entry name" value="HTH_XRE"/>
    <property type="match status" value="1"/>
</dbReference>
<dbReference type="Pfam" id="PF01381">
    <property type="entry name" value="HTH_3"/>
    <property type="match status" value="1"/>
</dbReference>
<organism evidence="4 5">
    <name type="scientific">Fodinicola feengrottensis</name>
    <dbReference type="NCBI Taxonomy" id="435914"/>
    <lineage>
        <taxon>Bacteria</taxon>
        <taxon>Bacillati</taxon>
        <taxon>Actinomycetota</taxon>
        <taxon>Actinomycetes</taxon>
        <taxon>Mycobacteriales</taxon>
        <taxon>Fodinicola</taxon>
    </lineage>
</organism>
<evidence type="ECO:0000256" key="2">
    <source>
        <dbReference type="SAM" id="MobiDB-lite"/>
    </source>
</evidence>
<dbReference type="Gene3D" id="1.10.10.2910">
    <property type="match status" value="1"/>
</dbReference>
<proteinExistence type="inferred from homology"/>
<comment type="caution">
    <text evidence="4">The sequence shown here is derived from an EMBL/GenBank/DDBJ whole genome shotgun (WGS) entry which is preliminary data.</text>
</comment>
<dbReference type="SUPFAM" id="SSF47413">
    <property type="entry name" value="lambda repressor-like DNA-binding domains"/>
    <property type="match status" value="1"/>
</dbReference>